<name>X1RXB1_9ZZZZ</name>
<organism evidence="1">
    <name type="scientific">marine sediment metagenome</name>
    <dbReference type="NCBI Taxonomy" id="412755"/>
    <lineage>
        <taxon>unclassified sequences</taxon>
        <taxon>metagenomes</taxon>
        <taxon>ecological metagenomes</taxon>
    </lineage>
</organism>
<dbReference type="NCBIfam" id="TIGR02436">
    <property type="entry name" value="four helix bundle protein"/>
    <property type="match status" value="1"/>
</dbReference>
<evidence type="ECO:0000313" key="1">
    <source>
        <dbReference type="EMBL" id="GAI60149.1"/>
    </source>
</evidence>
<protein>
    <recommendedName>
        <fullName evidence="2">Four helix bundle protein</fullName>
    </recommendedName>
</protein>
<dbReference type="InterPro" id="IPR012657">
    <property type="entry name" value="23S_rRNA-intervening_sequence"/>
</dbReference>
<evidence type="ECO:0008006" key="2">
    <source>
        <dbReference type="Google" id="ProtNLM"/>
    </source>
</evidence>
<dbReference type="PANTHER" id="PTHR38471:SF2">
    <property type="entry name" value="FOUR HELIX BUNDLE PROTEIN"/>
    <property type="match status" value="1"/>
</dbReference>
<dbReference type="PANTHER" id="PTHR38471">
    <property type="entry name" value="FOUR HELIX BUNDLE PROTEIN"/>
    <property type="match status" value="1"/>
</dbReference>
<dbReference type="Gene3D" id="1.20.1440.60">
    <property type="entry name" value="23S rRNA-intervening sequence"/>
    <property type="match status" value="1"/>
</dbReference>
<reference evidence="1" key="1">
    <citation type="journal article" date="2014" name="Front. Microbiol.">
        <title>High frequency of phylogenetically diverse reductive dehalogenase-homologous genes in deep subseafloor sedimentary metagenomes.</title>
        <authorList>
            <person name="Kawai M."/>
            <person name="Futagami T."/>
            <person name="Toyoda A."/>
            <person name="Takaki Y."/>
            <person name="Nishi S."/>
            <person name="Hori S."/>
            <person name="Arai W."/>
            <person name="Tsubouchi T."/>
            <person name="Morono Y."/>
            <person name="Uchiyama I."/>
            <person name="Ito T."/>
            <person name="Fujiyama A."/>
            <person name="Inagaki F."/>
            <person name="Takami H."/>
        </authorList>
    </citation>
    <scope>NUCLEOTIDE SEQUENCE</scope>
    <source>
        <strain evidence="1">Expedition CK06-06</strain>
    </source>
</reference>
<sequence length="124" mass="14321">MSDYKKLKVWEEAHQFTINIYNITKKFPSNEQYGLTSQIRRSASSIPTNIVEGCGQLDNGNLIRFLGIAKGSAFETEYQLLLSKDLKYINEKDYDELNEKIQKIISMLTNLIKSLRSKPKTNKK</sequence>
<dbReference type="Pfam" id="PF05635">
    <property type="entry name" value="23S_rRNA_IVP"/>
    <property type="match status" value="1"/>
</dbReference>
<dbReference type="AlphaFoldDB" id="X1RXB1"/>
<gene>
    <name evidence="1" type="ORF">S12H4_04655</name>
</gene>
<dbReference type="SUPFAM" id="SSF158446">
    <property type="entry name" value="IVS-encoded protein-like"/>
    <property type="match status" value="1"/>
</dbReference>
<dbReference type="InterPro" id="IPR036583">
    <property type="entry name" value="23S_rRNA_IVS_sf"/>
</dbReference>
<accession>X1RXB1</accession>
<dbReference type="EMBL" id="BARW01001464">
    <property type="protein sequence ID" value="GAI60149.1"/>
    <property type="molecule type" value="Genomic_DNA"/>
</dbReference>
<proteinExistence type="predicted"/>
<comment type="caution">
    <text evidence="1">The sequence shown here is derived from an EMBL/GenBank/DDBJ whole genome shotgun (WGS) entry which is preliminary data.</text>
</comment>
<dbReference type="CDD" id="cd16377">
    <property type="entry name" value="23S_rRNA_IVP_like"/>
    <property type="match status" value="1"/>
</dbReference>